<feature type="domain" description="PRTase-CE" evidence="1">
    <location>
        <begin position="133"/>
        <end position="267"/>
    </location>
</feature>
<dbReference type="SUPFAM" id="SSF53271">
    <property type="entry name" value="PRTase-like"/>
    <property type="match status" value="1"/>
</dbReference>
<dbReference type="Pfam" id="PF24390">
    <property type="entry name" value="PRTase-CE"/>
    <property type="match status" value="1"/>
</dbReference>
<evidence type="ECO:0000313" key="2">
    <source>
        <dbReference type="EMBL" id="MYM55807.1"/>
    </source>
</evidence>
<dbReference type="Proteomes" id="UP000479043">
    <property type="component" value="Unassembled WGS sequence"/>
</dbReference>
<accession>A0A6L8LIF1</accession>
<dbReference type="InterPro" id="IPR029057">
    <property type="entry name" value="PRTase-like"/>
</dbReference>
<sequence length="270" mass="30575">MDAKEFDRLGNIVSSKNWDAYDGVRPDGKTMLDIIIELVSPMSSPERKITSDLLENYLVIKDYSYIIIELLKEITERSKGRAIAISAVKDYTATKVKSGAALTFDMNSSIHYFDGTKFTFCEDPKSDRFQNFDGFKVLVDDFIGTGNQFLDMSKHLEESGFKKEVDLVATIAIQQEGKLNLEKNGFSVFSVHERPKSIQALIALSGRPAQEVYEIYDGIELRVGCHDDYKRGYGQSEATVSLKKTPNNTLPIFWFQGKKKWPAPFPRPRS</sequence>
<proteinExistence type="predicted"/>
<dbReference type="Gene3D" id="3.40.50.2020">
    <property type="match status" value="1"/>
</dbReference>
<keyword evidence="3" id="KW-1185">Reference proteome</keyword>
<name>A0A6L8LIF1_9RHOB</name>
<protein>
    <recommendedName>
        <fullName evidence="1">PRTase-CE domain-containing protein</fullName>
    </recommendedName>
</protein>
<dbReference type="InterPro" id="IPR000836">
    <property type="entry name" value="PRTase_dom"/>
</dbReference>
<dbReference type="CDD" id="cd06223">
    <property type="entry name" value="PRTases_typeI"/>
    <property type="match status" value="1"/>
</dbReference>
<dbReference type="RefSeq" id="WP_160973520.1">
    <property type="nucleotide sequence ID" value="NZ_WWEN01000004.1"/>
</dbReference>
<evidence type="ECO:0000259" key="1">
    <source>
        <dbReference type="Pfam" id="PF24390"/>
    </source>
</evidence>
<dbReference type="EMBL" id="WWEN01000004">
    <property type="protein sequence ID" value="MYM55807.1"/>
    <property type="molecule type" value="Genomic_DNA"/>
</dbReference>
<gene>
    <name evidence="2" type="ORF">GR167_10880</name>
</gene>
<reference evidence="2 3" key="1">
    <citation type="submission" date="2020-01" db="EMBL/GenBank/DDBJ databases">
        <authorList>
            <person name="Chen S."/>
        </authorList>
    </citation>
    <scope>NUCLEOTIDE SEQUENCE [LARGE SCALE GENOMIC DNA]</scope>
    <source>
        <strain evidence="2 3">GS-10</strain>
    </source>
</reference>
<organism evidence="2 3">
    <name type="scientific">Thalassovita mangrovi</name>
    <dbReference type="NCBI Taxonomy" id="2692236"/>
    <lineage>
        <taxon>Bacteria</taxon>
        <taxon>Pseudomonadati</taxon>
        <taxon>Pseudomonadota</taxon>
        <taxon>Alphaproteobacteria</taxon>
        <taxon>Rhodobacterales</taxon>
        <taxon>Roseobacteraceae</taxon>
        <taxon>Thalassovita</taxon>
    </lineage>
</organism>
<comment type="caution">
    <text evidence="2">The sequence shown here is derived from an EMBL/GenBank/DDBJ whole genome shotgun (WGS) entry which is preliminary data.</text>
</comment>
<evidence type="ECO:0000313" key="3">
    <source>
        <dbReference type="Proteomes" id="UP000479043"/>
    </source>
</evidence>
<dbReference type="InterPro" id="IPR056920">
    <property type="entry name" value="PRTase-CE"/>
</dbReference>
<dbReference type="AlphaFoldDB" id="A0A6L8LIF1"/>